<feature type="transmembrane region" description="Helical" evidence="13">
    <location>
        <begin position="20"/>
        <end position="39"/>
    </location>
</feature>
<evidence type="ECO:0000256" key="7">
    <source>
        <dbReference type="ARBA" id="ARBA00022692"/>
    </source>
</evidence>
<evidence type="ECO:0000256" key="1">
    <source>
        <dbReference type="ARBA" id="ARBA00001936"/>
    </source>
</evidence>
<dbReference type="PANTHER" id="PTHR11214:SF290">
    <property type="entry name" value="BETA-1,3-GALACTOSYLTRANSFERASE 13-RELATED"/>
    <property type="match status" value="1"/>
</dbReference>
<keyword evidence="12 13" id="KW-0464">Manganese</keyword>
<evidence type="ECO:0000256" key="11">
    <source>
        <dbReference type="ARBA" id="ARBA00023136"/>
    </source>
</evidence>
<dbReference type="PANTHER" id="PTHR11214">
    <property type="entry name" value="BETA-1,3-N-ACETYLGLUCOSAMINYLTRANSFERASE"/>
    <property type="match status" value="1"/>
</dbReference>
<keyword evidence="10 13" id="KW-0333">Golgi apparatus</keyword>
<evidence type="ECO:0000256" key="12">
    <source>
        <dbReference type="ARBA" id="ARBA00023211"/>
    </source>
</evidence>
<dbReference type="InterPro" id="IPR002659">
    <property type="entry name" value="Glyco_trans_31"/>
</dbReference>
<dbReference type="Gramene" id="Kaladp0630s0066.1.v1.1">
    <property type="protein sequence ID" value="Kaladp0630s0066.1.v1.1"/>
    <property type="gene ID" value="Kaladp0630s0066.v1.1"/>
</dbReference>
<comment type="subcellular location">
    <subcellularLocation>
        <location evidence="2 13">Golgi apparatus membrane</location>
        <topology evidence="2 13">Single-pass type II membrane protein</topology>
    </subcellularLocation>
</comment>
<evidence type="ECO:0000256" key="5">
    <source>
        <dbReference type="ARBA" id="ARBA00022676"/>
    </source>
</evidence>
<keyword evidence="5 13" id="KW-0328">Glycosyltransferase</keyword>
<dbReference type="EC" id="2.4.1.-" evidence="13"/>
<evidence type="ECO:0000256" key="10">
    <source>
        <dbReference type="ARBA" id="ARBA00023034"/>
    </source>
</evidence>
<keyword evidence="8 13" id="KW-0735">Signal-anchor</keyword>
<evidence type="ECO:0000313" key="15">
    <source>
        <dbReference type="Proteomes" id="UP000594263"/>
    </source>
</evidence>
<reference evidence="14" key="1">
    <citation type="submission" date="2021-01" db="UniProtKB">
        <authorList>
            <consortium name="EnsemblPlants"/>
        </authorList>
    </citation>
    <scope>IDENTIFICATION</scope>
</reference>
<comment type="pathway">
    <text evidence="3">Protein modification; protein glycosylation.</text>
</comment>
<evidence type="ECO:0000256" key="9">
    <source>
        <dbReference type="ARBA" id="ARBA00022989"/>
    </source>
</evidence>
<dbReference type="EnsemblPlants" id="Kaladp0630s0066.1.v1.1">
    <property type="protein sequence ID" value="Kaladp0630s0066.1.v1.1"/>
    <property type="gene ID" value="Kaladp0630s0066.v1.1"/>
</dbReference>
<keyword evidence="6" id="KW-0808">Transferase</keyword>
<name>A0A7N1A8Y5_KALFE</name>
<keyword evidence="15" id="KW-1185">Reference proteome</keyword>
<keyword evidence="11 13" id="KW-0472">Membrane</keyword>
<sequence>MTSSPKPTLPIRKPNATTLITFQIIFVLAAIFSLGVVFGQCGRRGGTWSVRVIWGKSTGGSRGVEVVGITNGSDLLRDVRVNVHADEVAELGVERHKAMAFVGIMTGYGSAGRRRSLRSTWMPSDQRSLLRMEEETGLAMRFVIGKTSDKAQAQELENEVLEHDDFMVLDMEQERLKPAYKTLLFLRAAYALYDCDFYVRVGDDIYLRPDRLSLLLAGDRSHPQTYLGCMTRDEDPLGPPLNPYEKSLVGGKYLLHAQRSIYALSTDLVANLISLGHDRLRMLGSEDATIGAWMVAMNVSFEHNALLCSSECSTRSIVVTDFPSCSGLCEAEEKLLELHGEETCSKSPTIAEYALRFLEWGMLANHKESGQEKLKHALREKH</sequence>
<dbReference type="Gene3D" id="3.90.550.50">
    <property type="match status" value="1"/>
</dbReference>
<keyword evidence="9 13" id="KW-1133">Transmembrane helix</keyword>
<dbReference type="Pfam" id="PF01762">
    <property type="entry name" value="Galactosyl_T"/>
    <property type="match status" value="1"/>
</dbReference>
<evidence type="ECO:0000256" key="8">
    <source>
        <dbReference type="ARBA" id="ARBA00022968"/>
    </source>
</evidence>
<evidence type="ECO:0000256" key="4">
    <source>
        <dbReference type="ARBA" id="ARBA00008661"/>
    </source>
</evidence>
<evidence type="ECO:0000256" key="2">
    <source>
        <dbReference type="ARBA" id="ARBA00004323"/>
    </source>
</evidence>
<evidence type="ECO:0000256" key="13">
    <source>
        <dbReference type="RuleBase" id="RU363063"/>
    </source>
</evidence>
<dbReference type="UniPathway" id="UPA00378"/>
<accession>A0A7N1A8Y5</accession>
<comment type="cofactor">
    <cofactor evidence="1 13">
        <name>Mn(2+)</name>
        <dbReference type="ChEBI" id="CHEBI:29035"/>
    </cofactor>
</comment>
<dbReference type="GO" id="GO:0008378">
    <property type="term" value="F:galactosyltransferase activity"/>
    <property type="evidence" value="ECO:0007669"/>
    <property type="project" value="TreeGrafter"/>
</dbReference>
<dbReference type="AlphaFoldDB" id="A0A7N1A8Y5"/>
<dbReference type="Proteomes" id="UP000594263">
    <property type="component" value="Unplaced"/>
</dbReference>
<dbReference type="GO" id="GO:0000139">
    <property type="term" value="C:Golgi membrane"/>
    <property type="evidence" value="ECO:0007669"/>
    <property type="project" value="UniProtKB-SubCell"/>
</dbReference>
<keyword evidence="7 13" id="KW-0812">Transmembrane</keyword>
<evidence type="ECO:0000313" key="14">
    <source>
        <dbReference type="EnsemblPlants" id="Kaladp0630s0066.1.v1.1"/>
    </source>
</evidence>
<proteinExistence type="inferred from homology"/>
<organism evidence="14 15">
    <name type="scientific">Kalanchoe fedtschenkoi</name>
    <name type="common">Lavender scallops</name>
    <name type="synonym">South American air plant</name>
    <dbReference type="NCBI Taxonomy" id="63787"/>
    <lineage>
        <taxon>Eukaryota</taxon>
        <taxon>Viridiplantae</taxon>
        <taxon>Streptophyta</taxon>
        <taxon>Embryophyta</taxon>
        <taxon>Tracheophyta</taxon>
        <taxon>Spermatophyta</taxon>
        <taxon>Magnoliopsida</taxon>
        <taxon>eudicotyledons</taxon>
        <taxon>Gunneridae</taxon>
        <taxon>Pentapetalae</taxon>
        <taxon>Saxifragales</taxon>
        <taxon>Crassulaceae</taxon>
        <taxon>Kalanchoe</taxon>
    </lineage>
</organism>
<protein>
    <recommendedName>
        <fullName evidence="13">Hexosyltransferase</fullName>
        <ecNumber evidence="13">2.4.1.-</ecNumber>
    </recommendedName>
</protein>
<evidence type="ECO:0000256" key="3">
    <source>
        <dbReference type="ARBA" id="ARBA00004922"/>
    </source>
</evidence>
<evidence type="ECO:0000256" key="6">
    <source>
        <dbReference type="ARBA" id="ARBA00022679"/>
    </source>
</evidence>
<comment type="similarity">
    <text evidence="4 13">Belongs to the glycosyltransferase 31 family.</text>
</comment>